<dbReference type="STRING" id="658196.A0A397RY71"/>
<reference evidence="4 5" key="1">
    <citation type="submission" date="2018-06" db="EMBL/GenBank/DDBJ databases">
        <title>Comparative genomics reveals the genomic features of Rhizophagus irregularis, R. cerebriforme, R. diaphanum and Gigaspora rosea, and their symbiotic lifestyle signature.</title>
        <authorList>
            <person name="Morin E."/>
            <person name="San Clemente H."/>
            <person name="Chen E.C.H."/>
            <person name="De La Providencia I."/>
            <person name="Hainaut M."/>
            <person name="Kuo A."/>
            <person name="Kohler A."/>
            <person name="Murat C."/>
            <person name="Tang N."/>
            <person name="Roy S."/>
            <person name="Loubradou J."/>
            <person name="Henrissat B."/>
            <person name="Grigoriev I.V."/>
            <person name="Corradi N."/>
            <person name="Roux C."/>
            <person name="Martin F.M."/>
        </authorList>
    </citation>
    <scope>NUCLEOTIDE SEQUENCE [LARGE SCALE GENOMIC DNA]</scope>
    <source>
        <strain evidence="4 5">DAOM 227022</strain>
    </source>
</reference>
<feature type="domain" description="Protein kinase" evidence="3">
    <location>
        <begin position="1"/>
        <end position="248"/>
    </location>
</feature>
<dbReference type="Gene3D" id="3.30.200.20">
    <property type="entry name" value="Phosphorylase Kinase, domain 1"/>
    <property type="match status" value="1"/>
</dbReference>
<evidence type="ECO:0000256" key="2">
    <source>
        <dbReference type="ARBA" id="ARBA00022840"/>
    </source>
</evidence>
<evidence type="ECO:0000259" key="3">
    <source>
        <dbReference type="PROSITE" id="PS50011"/>
    </source>
</evidence>
<comment type="caution">
    <text evidence="4">The sequence shown here is derived from an EMBL/GenBank/DDBJ whole genome shotgun (WGS) entry which is preliminary data.</text>
</comment>
<evidence type="ECO:0000256" key="1">
    <source>
        <dbReference type="ARBA" id="ARBA00022741"/>
    </source>
</evidence>
<dbReference type="GO" id="GO:0005524">
    <property type="term" value="F:ATP binding"/>
    <property type="evidence" value="ECO:0007669"/>
    <property type="project" value="UniProtKB-KW"/>
</dbReference>
<dbReference type="CDD" id="cd05117">
    <property type="entry name" value="STKc_CAMK"/>
    <property type="match status" value="1"/>
</dbReference>
<name>A0A397RY71_9GLOM</name>
<dbReference type="FunFam" id="1.10.510.10:FF:000571">
    <property type="entry name" value="Maternal embryonic leucine zipper kinase"/>
    <property type="match status" value="1"/>
</dbReference>
<dbReference type="Pfam" id="PF00069">
    <property type="entry name" value="Pkinase"/>
    <property type="match status" value="1"/>
</dbReference>
<gene>
    <name evidence="4" type="ORF">C1645_794836</name>
</gene>
<keyword evidence="5" id="KW-1185">Reference proteome</keyword>
<keyword evidence="1" id="KW-0547">Nucleotide-binding</keyword>
<dbReference type="AlphaFoldDB" id="A0A397RY71"/>
<protein>
    <submittedName>
        <fullName evidence="4">Kinase-like domain-containing protein</fullName>
    </submittedName>
</protein>
<organism evidence="4 5">
    <name type="scientific">Glomus cerebriforme</name>
    <dbReference type="NCBI Taxonomy" id="658196"/>
    <lineage>
        <taxon>Eukaryota</taxon>
        <taxon>Fungi</taxon>
        <taxon>Fungi incertae sedis</taxon>
        <taxon>Mucoromycota</taxon>
        <taxon>Glomeromycotina</taxon>
        <taxon>Glomeromycetes</taxon>
        <taxon>Glomerales</taxon>
        <taxon>Glomeraceae</taxon>
        <taxon>Glomus</taxon>
    </lineage>
</organism>
<keyword evidence="2" id="KW-0067">ATP-binding</keyword>
<dbReference type="PIRSF" id="PIRSF000654">
    <property type="entry name" value="Integrin-linked_kinase"/>
    <property type="match status" value="1"/>
</dbReference>
<keyword evidence="4" id="KW-0418">Kinase</keyword>
<feature type="non-terminal residue" evidence="4">
    <location>
        <position position="1"/>
    </location>
</feature>
<proteinExistence type="predicted"/>
<dbReference type="PANTHER" id="PTHR24347">
    <property type="entry name" value="SERINE/THREONINE-PROTEIN KINASE"/>
    <property type="match status" value="1"/>
</dbReference>
<evidence type="ECO:0000313" key="4">
    <source>
        <dbReference type="EMBL" id="RIA79133.1"/>
    </source>
</evidence>
<sequence>YKTGITLSAGAYAVIKSGKYFAMKIISKNLLKGREHMVKNEINNLKKVSQGHKNILKLVDYFETVNNCYLVTEYTYGGELFDRIVSKGSYPEYDVVNLVRNITDAVAYLHDNGISENILFRTHDENYDIIIIGFHFSRIIDDSEVLTTIHGSTPYYVAPEIFKKSGYGKPVDLWAIGVITYFLLCGYTPFYRENSKEELTAIIQSERSFDIKFWDGISDLAKDFINQLLIADPNERITAHQALAHPWFSAVFGK</sequence>
<dbReference type="EMBL" id="QKYT01001528">
    <property type="protein sequence ID" value="RIA79133.1"/>
    <property type="molecule type" value="Genomic_DNA"/>
</dbReference>
<dbReference type="Proteomes" id="UP000265703">
    <property type="component" value="Unassembled WGS sequence"/>
</dbReference>
<dbReference type="GO" id="GO:0004672">
    <property type="term" value="F:protein kinase activity"/>
    <property type="evidence" value="ECO:0007669"/>
    <property type="project" value="InterPro"/>
</dbReference>
<dbReference type="InterPro" id="IPR011009">
    <property type="entry name" value="Kinase-like_dom_sf"/>
</dbReference>
<dbReference type="Gene3D" id="1.10.510.10">
    <property type="entry name" value="Transferase(Phosphotransferase) domain 1"/>
    <property type="match status" value="1"/>
</dbReference>
<dbReference type="OrthoDB" id="40902at2759"/>
<dbReference type="SUPFAM" id="SSF56112">
    <property type="entry name" value="Protein kinase-like (PK-like)"/>
    <property type="match status" value="1"/>
</dbReference>
<accession>A0A397RY71</accession>
<keyword evidence="4" id="KW-0808">Transferase</keyword>
<dbReference type="InterPro" id="IPR000719">
    <property type="entry name" value="Prot_kinase_dom"/>
</dbReference>
<dbReference type="PROSITE" id="PS50011">
    <property type="entry name" value="PROTEIN_KINASE_DOM"/>
    <property type="match status" value="1"/>
</dbReference>
<evidence type="ECO:0000313" key="5">
    <source>
        <dbReference type="Proteomes" id="UP000265703"/>
    </source>
</evidence>